<evidence type="ECO:0000256" key="4">
    <source>
        <dbReference type="ARBA" id="ARBA00012179"/>
    </source>
</evidence>
<dbReference type="FunFam" id="3.30.70.3250:FF:000004">
    <property type="entry name" value="Ribonuclease P/MRP protein subunit POP5"/>
    <property type="match status" value="1"/>
</dbReference>
<dbReference type="GO" id="GO:0030681">
    <property type="term" value="C:multimeric ribonuclease P complex"/>
    <property type="evidence" value="ECO:0007669"/>
    <property type="project" value="TreeGrafter"/>
</dbReference>
<dbReference type="GO" id="GO:0000460">
    <property type="term" value="P:maturation of 5.8S rRNA"/>
    <property type="evidence" value="ECO:0007669"/>
    <property type="project" value="UniProtKB-ARBA"/>
</dbReference>
<dbReference type="EMBL" id="WNWR01000318">
    <property type="protein sequence ID" value="KAE9983398.1"/>
    <property type="molecule type" value="Genomic_DNA"/>
</dbReference>
<comment type="similarity">
    <text evidence="3">Belongs to the eukaryotic/archaeal RNase P protein component 2 family.</text>
</comment>
<dbReference type="Pfam" id="PF01900">
    <property type="entry name" value="RNase_P_Rpp14"/>
    <property type="match status" value="1"/>
</dbReference>
<proteinExistence type="inferred from homology"/>
<dbReference type="GO" id="GO:0004526">
    <property type="term" value="F:ribonuclease P activity"/>
    <property type="evidence" value="ECO:0007669"/>
    <property type="project" value="UniProtKB-EC"/>
</dbReference>
<keyword evidence="7" id="KW-0539">Nucleus</keyword>
<dbReference type="AlphaFoldDB" id="A0A8H3V929"/>
<reference evidence="10 11" key="1">
    <citation type="submission" date="2019-07" db="EMBL/GenBank/DDBJ databases">
        <title>Venturia inaequalis Genome Resource.</title>
        <authorList>
            <person name="Lichtner F.J."/>
        </authorList>
    </citation>
    <scope>NUCLEOTIDE SEQUENCE [LARGE SCALE GENOMIC DNA]</scope>
    <source>
        <strain evidence="10 11">DMI_063113</strain>
    </source>
</reference>
<evidence type="ECO:0000256" key="8">
    <source>
        <dbReference type="ARBA" id="ARBA00044198"/>
    </source>
</evidence>
<keyword evidence="6" id="KW-0378">Hydrolase</keyword>
<sequence length="219" mass="24797">MVRIKHRYLLINILYPGPSSTSTRAAPGAGEIPDVVQFHAPTSDSLDQRLLAKMIREGVGELFGEWGVGMIGGSLKVIYLSPATSTAIIRVSRDHYRLVWAALTFVTKLPKPIDQACCVRVVRCSGTIKKAEEEAVRRAREFIIKAREQKGGQNQLEKAMMDRRGGQERDVGDVISMDEVMAEAVFFELVGERRSHNERREALEWHYDHERDTQLMKFV</sequence>
<evidence type="ECO:0000256" key="1">
    <source>
        <dbReference type="ARBA" id="ARBA00000928"/>
    </source>
</evidence>
<dbReference type="Proteomes" id="UP000490939">
    <property type="component" value="Unassembled WGS sequence"/>
</dbReference>
<comment type="subcellular location">
    <subcellularLocation>
        <location evidence="2">Nucleus</location>
    </subcellularLocation>
</comment>
<dbReference type="InterPro" id="IPR002759">
    <property type="entry name" value="Pop5/Rpp14/Rnp2-like"/>
</dbReference>
<protein>
    <recommendedName>
        <fullName evidence="8">Ribonuclease P/MRP protein subunit POP5</fullName>
        <ecNumber evidence="4">3.1.26.5</ecNumber>
    </recommendedName>
</protein>
<gene>
    <name evidence="10" type="ORF">EG327_005481</name>
</gene>
<comment type="catalytic activity">
    <reaction evidence="1">
        <text>Endonucleolytic cleavage of RNA, removing 5'-extranucleotides from tRNA precursor.</text>
        <dbReference type="EC" id="3.1.26.5"/>
    </reaction>
</comment>
<keyword evidence="11" id="KW-1185">Reference proteome</keyword>
<dbReference type="Gene3D" id="3.30.70.3250">
    <property type="entry name" value="Ribonuclease P, Pop5 subunit"/>
    <property type="match status" value="1"/>
</dbReference>
<dbReference type="GO" id="GO:0000172">
    <property type="term" value="C:ribonuclease MRP complex"/>
    <property type="evidence" value="ECO:0007669"/>
    <property type="project" value="TreeGrafter"/>
</dbReference>
<name>A0A8H3V929_VENIN</name>
<evidence type="ECO:0000256" key="2">
    <source>
        <dbReference type="ARBA" id="ARBA00004123"/>
    </source>
</evidence>
<evidence type="ECO:0000256" key="3">
    <source>
        <dbReference type="ARBA" id="ARBA00010800"/>
    </source>
</evidence>
<evidence type="ECO:0000256" key="6">
    <source>
        <dbReference type="ARBA" id="ARBA00022801"/>
    </source>
</evidence>
<keyword evidence="5" id="KW-0819">tRNA processing</keyword>
<dbReference type="PANTHER" id="PTHR15441">
    <property type="entry name" value="RIBONUCLEASE P PROTEIN SUBUNIT P14"/>
    <property type="match status" value="1"/>
</dbReference>
<dbReference type="EC" id="3.1.26.5" evidence="4"/>
<evidence type="ECO:0000256" key="7">
    <source>
        <dbReference type="ARBA" id="ARBA00023242"/>
    </source>
</evidence>
<dbReference type="GO" id="GO:0001682">
    <property type="term" value="P:tRNA 5'-leader removal"/>
    <property type="evidence" value="ECO:0007669"/>
    <property type="project" value="InterPro"/>
</dbReference>
<dbReference type="SUPFAM" id="SSF160350">
    <property type="entry name" value="Rnp2-like"/>
    <property type="match status" value="1"/>
</dbReference>
<accession>A0A8H3V929</accession>
<evidence type="ECO:0000256" key="5">
    <source>
        <dbReference type="ARBA" id="ARBA00022694"/>
    </source>
</evidence>
<comment type="caution">
    <text evidence="10">The sequence shown here is derived from an EMBL/GenBank/DDBJ whole genome shotgun (WGS) entry which is preliminary data.</text>
</comment>
<dbReference type="GO" id="GO:0005730">
    <property type="term" value="C:nucleolus"/>
    <property type="evidence" value="ECO:0007669"/>
    <property type="project" value="TreeGrafter"/>
</dbReference>
<dbReference type="InterPro" id="IPR038085">
    <property type="entry name" value="Rnp2-like_sf"/>
</dbReference>
<dbReference type="GO" id="GO:0033204">
    <property type="term" value="F:ribonuclease P RNA binding"/>
    <property type="evidence" value="ECO:0007669"/>
    <property type="project" value="TreeGrafter"/>
</dbReference>
<dbReference type="PANTHER" id="PTHR15441:SF2">
    <property type="entry name" value="RIBONUCLEASE P_MRP PROTEIN SUBUNIT POP5"/>
    <property type="match status" value="1"/>
</dbReference>
<evidence type="ECO:0000256" key="9">
    <source>
        <dbReference type="ARBA" id="ARBA00055200"/>
    </source>
</evidence>
<organism evidence="10 11">
    <name type="scientific">Venturia inaequalis</name>
    <name type="common">Apple scab fungus</name>
    <dbReference type="NCBI Taxonomy" id="5025"/>
    <lineage>
        <taxon>Eukaryota</taxon>
        <taxon>Fungi</taxon>
        <taxon>Dikarya</taxon>
        <taxon>Ascomycota</taxon>
        <taxon>Pezizomycotina</taxon>
        <taxon>Dothideomycetes</taxon>
        <taxon>Pleosporomycetidae</taxon>
        <taxon>Venturiales</taxon>
        <taxon>Venturiaceae</taxon>
        <taxon>Venturia</taxon>
    </lineage>
</organism>
<comment type="function">
    <text evidence="9">Component of ribonuclease P, a protein complex that generates mature tRNA molecules by cleaving their 5'-ends. Also a component of RNase MRP, which cleaves pre-rRNA sequences.</text>
</comment>
<evidence type="ECO:0000313" key="10">
    <source>
        <dbReference type="EMBL" id="KAE9983398.1"/>
    </source>
</evidence>
<evidence type="ECO:0000313" key="11">
    <source>
        <dbReference type="Proteomes" id="UP000490939"/>
    </source>
</evidence>